<feature type="non-terminal residue" evidence="1">
    <location>
        <position position="1"/>
    </location>
</feature>
<evidence type="ECO:0000313" key="1">
    <source>
        <dbReference type="EMBL" id="KAG6601082.1"/>
    </source>
</evidence>
<gene>
    <name evidence="1" type="ORF">SDJN03_06315</name>
</gene>
<reference evidence="1 2" key="1">
    <citation type="journal article" date="2021" name="Hortic Res">
        <title>The domestication of Cucurbita argyrosperma as revealed by the genome of its wild relative.</title>
        <authorList>
            <person name="Barrera-Redondo J."/>
            <person name="Sanchez-de la Vega G."/>
            <person name="Aguirre-Liguori J.A."/>
            <person name="Castellanos-Morales G."/>
            <person name="Gutierrez-Guerrero Y.T."/>
            <person name="Aguirre-Dugua X."/>
            <person name="Aguirre-Planter E."/>
            <person name="Tenaillon M.I."/>
            <person name="Lira-Saade R."/>
            <person name="Eguiarte L.E."/>
        </authorList>
    </citation>
    <scope>NUCLEOTIDE SEQUENCE [LARGE SCALE GENOMIC DNA]</scope>
    <source>
        <strain evidence="1">JBR-2021</strain>
    </source>
</reference>
<accession>A0AAV6NT64</accession>
<organism evidence="1 2">
    <name type="scientific">Cucurbita argyrosperma subsp. sororia</name>
    <dbReference type="NCBI Taxonomy" id="37648"/>
    <lineage>
        <taxon>Eukaryota</taxon>
        <taxon>Viridiplantae</taxon>
        <taxon>Streptophyta</taxon>
        <taxon>Embryophyta</taxon>
        <taxon>Tracheophyta</taxon>
        <taxon>Spermatophyta</taxon>
        <taxon>Magnoliopsida</taxon>
        <taxon>eudicotyledons</taxon>
        <taxon>Gunneridae</taxon>
        <taxon>Pentapetalae</taxon>
        <taxon>rosids</taxon>
        <taxon>fabids</taxon>
        <taxon>Cucurbitales</taxon>
        <taxon>Cucurbitaceae</taxon>
        <taxon>Cucurbiteae</taxon>
        <taxon>Cucurbita</taxon>
    </lineage>
</organism>
<proteinExistence type="predicted"/>
<evidence type="ECO:0000313" key="2">
    <source>
        <dbReference type="Proteomes" id="UP000685013"/>
    </source>
</evidence>
<sequence>MPTPSFELEIQEDQHLSIGANALRSDHGLTIRSPTGSGLSYSNPSLWLKSIFGLVYVYSELSLKIMA</sequence>
<dbReference type="EMBL" id="JAGKQH010000004">
    <property type="protein sequence ID" value="KAG6601082.1"/>
    <property type="molecule type" value="Genomic_DNA"/>
</dbReference>
<name>A0AAV6NT64_9ROSI</name>
<keyword evidence="2" id="KW-1185">Reference proteome</keyword>
<protein>
    <submittedName>
        <fullName evidence="1">Uncharacterized protein</fullName>
    </submittedName>
</protein>
<dbReference type="AlphaFoldDB" id="A0AAV6NT64"/>
<dbReference type="Proteomes" id="UP000685013">
    <property type="component" value="Chromosome 4"/>
</dbReference>
<comment type="caution">
    <text evidence="1">The sequence shown here is derived from an EMBL/GenBank/DDBJ whole genome shotgun (WGS) entry which is preliminary data.</text>
</comment>